<proteinExistence type="predicted"/>
<feature type="region of interest" description="Disordered" evidence="1">
    <location>
        <begin position="1"/>
        <end position="72"/>
    </location>
</feature>
<protein>
    <submittedName>
        <fullName evidence="2">Uncharacterized protein</fullName>
    </submittedName>
</protein>
<name>A0AA39Z7Z4_9PEZI</name>
<reference evidence="2" key="1">
    <citation type="submission" date="2023-06" db="EMBL/GenBank/DDBJ databases">
        <title>Genome-scale phylogeny and comparative genomics of the fungal order Sordariales.</title>
        <authorList>
            <consortium name="Lawrence Berkeley National Laboratory"/>
            <person name="Hensen N."/>
            <person name="Bonometti L."/>
            <person name="Westerberg I."/>
            <person name="Brannstrom I.O."/>
            <person name="Guillou S."/>
            <person name="Cros-Aarteil S."/>
            <person name="Calhoun S."/>
            <person name="Haridas S."/>
            <person name="Kuo A."/>
            <person name="Mondo S."/>
            <person name="Pangilinan J."/>
            <person name="Riley R."/>
            <person name="Labutti K."/>
            <person name="Andreopoulos B."/>
            <person name="Lipzen A."/>
            <person name="Chen C."/>
            <person name="Yanf M."/>
            <person name="Daum C."/>
            <person name="Ng V."/>
            <person name="Clum A."/>
            <person name="Steindorff A."/>
            <person name="Ohm R."/>
            <person name="Martin F."/>
            <person name="Silar P."/>
            <person name="Natvig D."/>
            <person name="Lalanne C."/>
            <person name="Gautier V."/>
            <person name="Ament-Velasquez S.L."/>
            <person name="Kruys A."/>
            <person name="Hutchinson M.I."/>
            <person name="Powell A.J."/>
            <person name="Barry K."/>
            <person name="Miller A.N."/>
            <person name="Grigoriev I.V."/>
            <person name="Debuchy R."/>
            <person name="Gladieux P."/>
            <person name="Thoren M.H."/>
            <person name="Johannesson H."/>
        </authorList>
    </citation>
    <scope>NUCLEOTIDE SEQUENCE</scope>
    <source>
        <strain evidence="2">CBS 307.81</strain>
    </source>
</reference>
<accession>A0AA39Z7Z4</accession>
<feature type="compositionally biased region" description="Basic and acidic residues" evidence="1">
    <location>
        <begin position="25"/>
        <end position="35"/>
    </location>
</feature>
<dbReference type="EMBL" id="JAULSY010000103">
    <property type="protein sequence ID" value="KAK0665761.1"/>
    <property type="molecule type" value="Genomic_DNA"/>
</dbReference>
<gene>
    <name evidence="2" type="ORF">QBC41DRAFT_378962</name>
</gene>
<dbReference type="AlphaFoldDB" id="A0AA39Z7Z4"/>
<evidence type="ECO:0000313" key="2">
    <source>
        <dbReference type="EMBL" id="KAK0665761.1"/>
    </source>
</evidence>
<keyword evidence="3" id="KW-1185">Reference proteome</keyword>
<feature type="compositionally biased region" description="Low complexity" evidence="1">
    <location>
        <begin position="10"/>
        <end position="21"/>
    </location>
</feature>
<feature type="compositionally biased region" description="Basic and acidic residues" evidence="1">
    <location>
        <begin position="250"/>
        <end position="265"/>
    </location>
</feature>
<dbReference type="Proteomes" id="UP001174997">
    <property type="component" value="Unassembled WGS sequence"/>
</dbReference>
<feature type="compositionally biased region" description="Basic and acidic residues" evidence="1">
    <location>
        <begin position="197"/>
        <end position="206"/>
    </location>
</feature>
<comment type="caution">
    <text evidence="2">The sequence shown here is derived from an EMBL/GenBank/DDBJ whole genome shotgun (WGS) entry which is preliminary data.</text>
</comment>
<evidence type="ECO:0000256" key="1">
    <source>
        <dbReference type="SAM" id="MobiDB-lite"/>
    </source>
</evidence>
<feature type="compositionally biased region" description="Low complexity" evidence="1">
    <location>
        <begin position="46"/>
        <end position="60"/>
    </location>
</feature>
<feature type="region of interest" description="Disordered" evidence="1">
    <location>
        <begin position="89"/>
        <end position="122"/>
    </location>
</feature>
<feature type="region of interest" description="Disordered" evidence="1">
    <location>
        <begin position="174"/>
        <end position="209"/>
    </location>
</feature>
<evidence type="ECO:0000313" key="3">
    <source>
        <dbReference type="Proteomes" id="UP001174997"/>
    </source>
</evidence>
<sequence>MYQKRTVNRSSSSGTGLLSSLFNKSKPDSTKDPKKTASKPGHSKAPSKSTKTVTSVNTNPGYTHLDLDTQVGPGIRETYENHRHAMLASHSHILTPHDPSSSSESSPPVPQGRVPGSGWSPNTCVLTTADDLSEYYPSRSSLYGEAPSDSYSDLVSLRDDVTTHSVEIPLRTGQLTASEQAELHKGAGANSIEEAESEHRARDGRGRTGWMTEAEHRVYIHRSRIAQERPHHGDQFGGMYQQARSLSRRRSFDRTPPPERRLPSR</sequence>
<organism evidence="2 3">
    <name type="scientific">Cercophora samala</name>
    <dbReference type="NCBI Taxonomy" id="330535"/>
    <lineage>
        <taxon>Eukaryota</taxon>
        <taxon>Fungi</taxon>
        <taxon>Dikarya</taxon>
        <taxon>Ascomycota</taxon>
        <taxon>Pezizomycotina</taxon>
        <taxon>Sordariomycetes</taxon>
        <taxon>Sordariomycetidae</taxon>
        <taxon>Sordariales</taxon>
        <taxon>Lasiosphaeriaceae</taxon>
        <taxon>Cercophora</taxon>
    </lineage>
</organism>
<feature type="region of interest" description="Disordered" evidence="1">
    <location>
        <begin position="226"/>
        <end position="265"/>
    </location>
</feature>